<dbReference type="STRING" id="84531.LA76x_1482"/>
<feature type="domain" description="DUF4097" evidence="2">
    <location>
        <begin position="32"/>
        <end position="297"/>
    </location>
</feature>
<dbReference type="EMBL" id="CP011129">
    <property type="protein sequence ID" value="ALN79638.1"/>
    <property type="molecule type" value="Genomic_DNA"/>
</dbReference>
<gene>
    <name evidence="3" type="ORF">LA76x_1482</name>
</gene>
<evidence type="ECO:0000313" key="4">
    <source>
        <dbReference type="Proteomes" id="UP000060787"/>
    </source>
</evidence>
<accession>A0A0S2F7Y0</accession>
<dbReference type="Proteomes" id="UP000060787">
    <property type="component" value="Chromosome"/>
</dbReference>
<reference evidence="3 4" key="1">
    <citation type="journal article" date="2015" name="BMC Genomics">
        <title>Comparative genomics and metabolic profiling of the genus Lysobacter.</title>
        <authorList>
            <person name="de Bruijn I."/>
            <person name="Cheng X."/>
            <person name="de Jager V."/>
            <person name="Exposito R.G."/>
            <person name="Watrous J."/>
            <person name="Patel N."/>
            <person name="Postma J."/>
            <person name="Dorrestein P.C."/>
            <person name="Kobayashi D."/>
            <person name="Raaijmakers J.M."/>
        </authorList>
    </citation>
    <scope>NUCLEOTIDE SEQUENCE [LARGE SCALE GENOMIC DNA]</scope>
    <source>
        <strain evidence="3 4">76</strain>
    </source>
</reference>
<keyword evidence="1" id="KW-0732">Signal</keyword>
<name>A0A0S2F7Y0_LYSAN</name>
<dbReference type="eggNOG" id="COG3595">
    <property type="taxonomic scope" value="Bacteria"/>
</dbReference>
<dbReference type="KEGG" id="lab:LA76x_1482"/>
<dbReference type="AlphaFoldDB" id="A0A0S2F7Y0"/>
<keyword evidence="4" id="KW-1185">Reference proteome</keyword>
<evidence type="ECO:0000313" key="3">
    <source>
        <dbReference type="EMBL" id="ALN79638.1"/>
    </source>
</evidence>
<dbReference type="InterPro" id="IPR025164">
    <property type="entry name" value="Toastrack_DUF4097"/>
</dbReference>
<evidence type="ECO:0000259" key="2">
    <source>
        <dbReference type="Pfam" id="PF13349"/>
    </source>
</evidence>
<feature type="signal peptide" evidence="1">
    <location>
        <begin position="1"/>
        <end position="17"/>
    </location>
</feature>
<proteinExistence type="predicted"/>
<organism evidence="3 4">
    <name type="scientific">Lysobacter antibioticus</name>
    <dbReference type="NCBI Taxonomy" id="84531"/>
    <lineage>
        <taxon>Bacteria</taxon>
        <taxon>Pseudomonadati</taxon>
        <taxon>Pseudomonadota</taxon>
        <taxon>Gammaproteobacteria</taxon>
        <taxon>Lysobacterales</taxon>
        <taxon>Lysobacteraceae</taxon>
        <taxon>Lysobacter</taxon>
    </lineage>
</organism>
<dbReference type="Pfam" id="PF13349">
    <property type="entry name" value="DUF4097"/>
    <property type="match status" value="1"/>
</dbReference>
<sequence length="300" mass="31324">MLGLLALALVAAMPACAATPINETRPLDPMGSIDIDNVKGLIQVRAWDRPEVKIEGSLGEGVEKLEIEGDREHLSIKVRYPNRGSGMGFLVGGDKSEPTELRLTVPLQAKLEIDAVSATVDVNGVAPRDLSIDSVSGDVIVAAAPREAEIESVSGDLRLTLNSPKVSAQTVSGDLSLRGRLNGEVDIETVSGKVDVTTRESRLAKLSGNSVSGDLRVTGALADGGEISLETVSGDVRLSLPRALSASVHGQSFSGDLSAPDAQIVRPKHGPGSSFEHRYGNGSGSIKIETFSGDATLELN</sequence>
<feature type="chain" id="PRO_5006597027" description="DUF4097 domain-containing protein" evidence="1">
    <location>
        <begin position="18"/>
        <end position="300"/>
    </location>
</feature>
<protein>
    <recommendedName>
        <fullName evidence="2">DUF4097 domain-containing protein</fullName>
    </recommendedName>
</protein>
<evidence type="ECO:0000256" key="1">
    <source>
        <dbReference type="SAM" id="SignalP"/>
    </source>
</evidence>
<dbReference type="PATRIC" id="fig|84531.8.peg.1511"/>